<sequence length="247" mass="29147">MDTGEFQVYFQKNFDDEFYEFPLDATITSSREHFLAFCHMTNHKVVCFKKRCGTHRHRIPWSTDIHLCHYHKRQFLNSLRCFKLVSHFLSPLTAVGAHHTCNRYCSELSGHYSLKPDEKRYLASLKLTRIGNATYLDLSIKCYFQMCQYECRRGLMKQLCEGAEKVTAMDALFDYYAHDQLDQYQAFANQHQQFMMPLMCRTLLPKRYKVKDRASKVVQYEAELLKQVANNAFYQLSGSRSFNADVF</sequence>
<reference evidence="2" key="1">
    <citation type="submission" date="2016-04" db="UniProtKB">
        <authorList>
            <consortium name="WormBaseParasite"/>
        </authorList>
    </citation>
    <scope>IDENTIFICATION</scope>
</reference>
<dbReference type="Proteomes" id="UP000046393">
    <property type="component" value="Unplaced"/>
</dbReference>
<protein>
    <submittedName>
        <fullName evidence="2">Transposase</fullName>
    </submittedName>
</protein>
<organism evidence="1 2">
    <name type="scientific">Syphacia muris</name>
    <dbReference type="NCBI Taxonomy" id="451379"/>
    <lineage>
        <taxon>Eukaryota</taxon>
        <taxon>Metazoa</taxon>
        <taxon>Ecdysozoa</taxon>
        <taxon>Nematoda</taxon>
        <taxon>Chromadorea</taxon>
        <taxon>Rhabditida</taxon>
        <taxon>Spirurina</taxon>
        <taxon>Oxyuridomorpha</taxon>
        <taxon>Oxyuroidea</taxon>
        <taxon>Oxyuridae</taxon>
        <taxon>Syphacia</taxon>
    </lineage>
</organism>
<accession>A0A158R501</accession>
<keyword evidence="1" id="KW-1185">Reference proteome</keyword>
<dbReference type="WBParaSite" id="SMUV_0000504601-mRNA-1">
    <property type="protein sequence ID" value="SMUV_0000504601-mRNA-1"/>
    <property type="gene ID" value="SMUV_0000504601"/>
</dbReference>
<dbReference type="PANTHER" id="PTHR36944:SF3">
    <property type="entry name" value="PROTEIN CBG10961"/>
    <property type="match status" value="1"/>
</dbReference>
<name>A0A158R501_9BILA</name>
<proteinExistence type="predicted"/>
<dbReference type="PANTHER" id="PTHR36944">
    <property type="entry name" value="PROTEIN CBG02791-RELATED"/>
    <property type="match status" value="1"/>
</dbReference>
<evidence type="ECO:0000313" key="2">
    <source>
        <dbReference type="WBParaSite" id="SMUV_0000504601-mRNA-1"/>
    </source>
</evidence>
<dbReference type="AlphaFoldDB" id="A0A158R501"/>
<evidence type="ECO:0000313" key="1">
    <source>
        <dbReference type="Proteomes" id="UP000046393"/>
    </source>
</evidence>